<evidence type="ECO:0000256" key="5">
    <source>
        <dbReference type="ARBA" id="ARBA00015162"/>
    </source>
</evidence>
<feature type="compositionally biased region" description="Basic residues" evidence="8">
    <location>
        <begin position="271"/>
        <end position="280"/>
    </location>
</feature>
<feature type="compositionally biased region" description="Low complexity" evidence="8">
    <location>
        <begin position="1"/>
        <end position="14"/>
    </location>
</feature>
<dbReference type="PANTHER" id="PTHR41391">
    <property type="entry name" value="RESTRICTION OF TELOMERE CAPPING PROTEIN 4"/>
    <property type="match status" value="1"/>
</dbReference>
<comment type="similarity">
    <text evidence="4">Belongs to the RTC4 family.</text>
</comment>
<feature type="region of interest" description="Disordered" evidence="8">
    <location>
        <begin position="169"/>
        <end position="190"/>
    </location>
</feature>
<comment type="subcellular location">
    <subcellularLocation>
        <location evidence="3">Cytoplasm</location>
    </subcellularLocation>
    <subcellularLocation>
        <location evidence="2">Nucleus</location>
    </subcellularLocation>
</comment>
<evidence type="ECO:0000256" key="7">
    <source>
        <dbReference type="ARBA" id="ARBA00023242"/>
    </source>
</evidence>
<evidence type="ECO:0000313" key="11">
    <source>
        <dbReference type="Proteomes" id="UP001373714"/>
    </source>
</evidence>
<keyword evidence="11" id="KW-1185">Reference proteome</keyword>
<comment type="caution">
    <text evidence="10">The sequence shown here is derived from an EMBL/GenBank/DDBJ whole genome shotgun (WGS) entry which is preliminary data.</text>
</comment>
<evidence type="ECO:0000256" key="8">
    <source>
        <dbReference type="SAM" id="MobiDB-lite"/>
    </source>
</evidence>
<evidence type="ECO:0000256" key="2">
    <source>
        <dbReference type="ARBA" id="ARBA00004123"/>
    </source>
</evidence>
<dbReference type="GO" id="GO:0005737">
    <property type="term" value="C:cytoplasm"/>
    <property type="evidence" value="ECO:0007669"/>
    <property type="project" value="UniProtKB-SubCell"/>
</dbReference>
<feature type="region of interest" description="Disordered" evidence="8">
    <location>
        <begin position="111"/>
        <end position="135"/>
    </location>
</feature>
<accession>A0AAV9VM83</accession>
<feature type="compositionally biased region" description="Low complexity" evidence="8">
    <location>
        <begin position="232"/>
        <end position="245"/>
    </location>
</feature>
<dbReference type="Proteomes" id="UP001373714">
    <property type="component" value="Unassembled WGS sequence"/>
</dbReference>
<evidence type="ECO:0000256" key="4">
    <source>
        <dbReference type="ARBA" id="ARBA00009461"/>
    </source>
</evidence>
<feature type="compositionally biased region" description="Basic and acidic residues" evidence="8">
    <location>
        <begin position="252"/>
        <end position="265"/>
    </location>
</feature>
<dbReference type="Pfam" id="PF14474">
    <property type="entry name" value="RTC4"/>
    <property type="match status" value="1"/>
</dbReference>
<gene>
    <name evidence="10" type="ORF">TWF730_000595</name>
</gene>
<keyword evidence="6" id="KW-0963">Cytoplasm</keyword>
<feature type="region of interest" description="Disordered" evidence="8">
    <location>
        <begin position="508"/>
        <end position="535"/>
    </location>
</feature>
<feature type="compositionally biased region" description="Polar residues" evidence="8">
    <location>
        <begin position="520"/>
        <end position="529"/>
    </location>
</feature>
<evidence type="ECO:0000259" key="9">
    <source>
        <dbReference type="SMART" id="SM01312"/>
    </source>
</evidence>
<dbReference type="GO" id="GO:0005634">
    <property type="term" value="C:nucleus"/>
    <property type="evidence" value="ECO:0007669"/>
    <property type="project" value="UniProtKB-SubCell"/>
</dbReference>
<comment type="function">
    <text evidence="1">May be involved in a process influencing telomere capping.</text>
</comment>
<dbReference type="InterPro" id="IPR028094">
    <property type="entry name" value="RTC4_C"/>
</dbReference>
<evidence type="ECO:0000256" key="6">
    <source>
        <dbReference type="ARBA" id="ARBA00022490"/>
    </source>
</evidence>
<dbReference type="SMART" id="SM01312">
    <property type="entry name" value="RTC4"/>
    <property type="match status" value="1"/>
</dbReference>
<dbReference type="PANTHER" id="PTHR41391:SF1">
    <property type="entry name" value="RESTRICTION OF TELOMERE CAPPING PROTEIN 4"/>
    <property type="match status" value="1"/>
</dbReference>
<sequence>MYSGRTTRSSNGRSDVNKPFKSPVIPKPTEKSNQLAGLLEDSDDDDDDISDNDYDIVDLSRSPQKISTAQKPTSSLTLSSTLETQPTNEVLLEDDEVEVVEVKEEKVFRSTSVPGKKGKFATRQQREQTQNLERRKAEREEIVVTETKKKGLRIPECVPSLLESIEKYDPIKIAKESPKKTPKKTPMKNIEEMRARYNFVLKKNGLDLDPKLQSLLEEKLDHEEPSFDLDSDSGSNSGSSASSTSSRKRKREASDPETTPKKKTETSNSKKQTKRAKAGPKKYVCPMCNEEVPQQLYESYLPDLEKKYKIELRRKFHKSHKLDKIHAKAKELNIPDIDWDGLEDRCTKYFPYLSDIMARKTKSHFRDISEKFNKTKRNNKKSRTEAIFDEGNWELTYPGYYGPRGSEIMGDAISGSKLINEALKNLRKAKDITTTGGGAGSYIQSILVPELGTRLIMEDFKMTEDEIEKGRKLMQETIDIGMLLNHGEDNDADLMGINDGMEWWWKEQEAKQQQDEETELSQSQASIYINPSDEE</sequence>
<feature type="compositionally biased region" description="Polar residues" evidence="8">
    <location>
        <begin position="61"/>
        <end position="72"/>
    </location>
</feature>
<evidence type="ECO:0000256" key="1">
    <source>
        <dbReference type="ARBA" id="ARBA00002738"/>
    </source>
</evidence>
<reference evidence="10 11" key="1">
    <citation type="submission" date="2019-10" db="EMBL/GenBank/DDBJ databases">
        <authorList>
            <person name="Palmer J.M."/>
        </authorList>
    </citation>
    <scope>NUCLEOTIDE SEQUENCE [LARGE SCALE GENOMIC DNA]</scope>
    <source>
        <strain evidence="10 11">TWF730</strain>
    </source>
</reference>
<keyword evidence="7" id="KW-0539">Nucleus</keyword>
<evidence type="ECO:0000313" key="10">
    <source>
        <dbReference type="EMBL" id="KAK6363148.1"/>
    </source>
</evidence>
<feature type="compositionally biased region" description="Low complexity" evidence="8">
    <location>
        <begin position="73"/>
        <end position="82"/>
    </location>
</feature>
<feature type="region of interest" description="Disordered" evidence="8">
    <location>
        <begin position="1"/>
        <end position="82"/>
    </location>
</feature>
<protein>
    <recommendedName>
        <fullName evidence="5">Restriction of telomere capping protein 4</fullName>
    </recommendedName>
</protein>
<feature type="region of interest" description="Disordered" evidence="8">
    <location>
        <begin position="222"/>
        <end position="280"/>
    </location>
</feature>
<dbReference type="EMBL" id="JAVHNS010000001">
    <property type="protein sequence ID" value="KAK6363148.1"/>
    <property type="molecule type" value="Genomic_DNA"/>
</dbReference>
<evidence type="ECO:0000256" key="3">
    <source>
        <dbReference type="ARBA" id="ARBA00004496"/>
    </source>
</evidence>
<name>A0AAV9VM83_9PEZI</name>
<feature type="compositionally biased region" description="Basic and acidic residues" evidence="8">
    <location>
        <begin position="169"/>
        <end position="179"/>
    </location>
</feature>
<dbReference type="InterPro" id="IPR039024">
    <property type="entry name" value="RTC4"/>
</dbReference>
<feature type="compositionally biased region" description="Acidic residues" evidence="8">
    <location>
        <begin position="40"/>
        <end position="56"/>
    </location>
</feature>
<proteinExistence type="inferred from homology"/>
<feature type="domain" description="Restriction of telomere capping protein 4 C-terminal" evidence="9">
    <location>
        <begin position="356"/>
        <end position="487"/>
    </location>
</feature>
<organism evidence="10 11">
    <name type="scientific">Orbilia blumenaviensis</name>
    <dbReference type="NCBI Taxonomy" id="1796055"/>
    <lineage>
        <taxon>Eukaryota</taxon>
        <taxon>Fungi</taxon>
        <taxon>Dikarya</taxon>
        <taxon>Ascomycota</taxon>
        <taxon>Pezizomycotina</taxon>
        <taxon>Orbiliomycetes</taxon>
        <taxon>Orbiliales</taxon>
        <taxon>Orbiliaceae</taxon>
        <taxon>Orbilia</taxon>
    </lineage>
</organism>
<dbReference type="AlphaFoldDB" id="A0AAV9VM83"/>